<evidence type="ECO:0000256" key="9">
    <source>
        <dbReference type="HAMAP-Rule" id="MF_00365"/>
    </source>
</evidence>
<feature type="domain" description="RecF/RecN/SMC N-terminal" evidence="12">
    <location>
        <begin position="16"/>
        <end position="360"/>
    </location>
</feature>
<dbReference type="InterPro" id="IPR003395">
    <property type="entry name" value="RecF/RecN/SMC_N"/>
</dbReference>
<organism evidence="13 14">
    <name type="scientific">Magnetospirillum aberrantis SpK</name>
    <dbReference type="NCBI Taxonomy" id="908842"/>
    <lineage>
        <taxon>Bacteria</taxon>
        <taxon>Pseudomonadati</taxon>
        <taxon>Pseudomonadota</taxon>
        <taxon>Alphaproteobacteria</taxon>
        <taxon>Rhodospirillales</taxon>
        <taxon>Rhodospirillaceae</taxon>
        <taxon>Magnetospirillum</taxon>
    </lineage>
</organism>
<dbReference type="NCBIfam" id="TIGR00611">
    <property type="entry name" value="recf"/>
    <property type="match status" value="1"/>
</dbReference>
<dbReference type="Gene3D" id="3.40.50.300">
    <property type="entry name" value="P-loop containing nucleotide triphosphate hydrolases"/>
    <property type="match status" value="1"/>
</dbReference>
<comment type="caution">
    <text evidence="13">The sequence shown here is derived from an EMBL/GenBank/DDBJ whole genome shotgun (WGS) entry which is preliminary data.</text>
</comment>
<keyword evidence="5 9" id="KW-0235">DNA replication</keyword>
<dbReference type="SUPFAM" id="SSF52540">
    <property type="entry name" value="P-loop containing nucleoside triphosphate hydrolases"/>
    <property type="match status" value="1"/>
</dbReference>
<dbReference type="Proteomes" id="UP000480684">
    <property type="component" value="Unassembled WGS sequence"/>
</dbReference>
<evidence type="ECO:0000313" key="13">
    <source>
        <dbReference type="EMBL" id="NFV78586.1"/>
    </source>
</evidence>
<comment type="function">
    <text evidence="9 10">The RecF protein is involved in DNA metabolism; it is required for DNA replication and normal SOS inducibility. RecF binds preferentially to single-stranded, linear DNA. It also seems to bind ATP.</text>
</comment>
<evidence type="ECO:0000256" key="11">
    <source>
        <dbReference type="SAM" id="MobiDB-lite"/>
    </source>
</evidence>
<dbReference type="PANTHER" id="PTHR32182:SF0">
    <property type="entry name" value="DNA REPLICATION AND REPAIR PROTEIN RECF"/>
    <property type="match status" value="1"/>
</dbReference>
<reference evidence="13 14" key="1">
    <citation type="submission" date="2020-02" db="EMBL/GenBank/DDBJ databases">
        <authorList>
            <person name="Dziuba M."/>
            <person name="Kuznetsov B."/>
            <person name="Mardanov A."/>
            <person name="Ravin N."/>
            <person name="Grouzdev D."/>
        </authorList>
    </citation>
    <scope>NUCLEOTIDE SEQUENCE [LARGE SCALE GENOMIC DNA]</scope>
    <source>
        <strain evidence="13 14">SpK</strain>
    </source>
</reference>
<proteinExistence type="inferred from homology"/>
<name>A0A7C9US20_9PROT</name>
<dbReference type="InterPro" id="IPR042174">
    <property type="entry name" value="RecF_2"/>
</dbReference>
<evidence type="ECO:0000256" key="7">
    <source>
        <dbReference type="ARBA" id="ARBA00022840"/>
    </source>
</evidence>
<dbReference type="InterPro" id="IPR027417">
    <property type="entry name" value="P-loop_NTPase"/>
</dbReference>
<evidence type="ECO:0000256" key="6">
    <source>
        <dbReference type="ARBA" id="ARBA00022741"/>
    </source>
</evidence>
<feature type="binding site" evidence="9">
    <location>
        <begin position="43"/>
        <end position="50"/>
    </location>
    <ligand>
        <name>ATP</name>
        <dbReference type="ChEBI" id="CHEBI:30616"/>
    </ligand>
</feature>
<keyword evidence="7 9" id="KW-0067">ATP-binding</keyword>
<dbReference type="PROSITE" id="PS00618">
    <property type="entry name" value="RECF_2"/>
    <property type="match status" value="1"/>
</dbReference>
<accession>A0A7C9US20</accession>
<dbReference type="HAMAP" id="MF_00365">
    <property type="entry name" value="RecF"/>
    <property type="match status" value="1"/>
</dbReference>
<gene>
    <name evidence="9 13" type="primary">recF</name>
    <name evidence="13" type="ORF">G4223_00455</name>
</gene>
<keyword evidence="9 10" id="KW-0742">SOS response</keyword>
<dbReference type="Pfam" id="PF02463">
    <property type="entry name" value="SMC_N"/>
    <property type="match status" value="1"/>
</dbReference>
<dbReference type="InterPro" id="IPR001238">
    <property type="entry name" value="DNA-binding_RecF"/>
</dbReference>
<evidence type="ECO:0000256" key="3">
    <source>
        <dbReference type="ARBA" id="ARBA00020170"/>
    </source>
</evidence>
<dbReference type="EMBL" id="JAAIYP010000002">
    <property type="protein sequence ID" value="NFV78586.1"/>
    <property type="molecule type" value="Genomic_DNA"/>
</dbReference>
<evidence type="ECO:0000313" key="14">
    <source>
        <dbReference type="Proteomes" id="UP000480684"/>
    </source>
</evidence>
<dbReference type="GO" id="GO:0000731">
    <property type="term" value="P:DNA synthesis involved in DNA repair"/>
    <property type="evidence" value="ECO:0007669"/>
    <property type="project" value="TreeGrafter"/>
</dbReference>
<dbReference type="GO" id="GO:0003697">
    <property type="term" value="F:single-stranded DNA binding"/>
    <property type="evidence" value="ECO:0007669"/>
    <property type="project" value="UniProtKB-UniRule"/>
</dbReference>
<evidence type="ECO:0000256" key="2">
    <source>
        <dbReference type="ARBA" id="ARBA00008016"/>
    </source>
</evidence>
<dbReference type="PANTHER" id="PTHR32182">
    <property type="entry name" value="DNA REPLICATION AND REPAIR PROTEIN RECF"/>
    <property type="match status" value="1"/>
</dbReference>
<protein>
    <recommendedName>
        <fullName evidence="3 9">DNA replication and repair protein RecF</fullName>
    </recommendedName>
</protein>
<evidence type="ECO:0000256" key="5">
    <source>
        <dbReference type="ARBA" id="ARBA00022705"/>
    </source>
</evidence>
<dbReference type="GO" id="GO:0005737">
    <property type="term" value="C:cytoplasm"/>
    <property type="evidence" value="ECO:0007669"/>
    <property type="project" value="UniProtKB-SubCell"/>
</dbReference>
<evidence type="ECO:0000259" key="12">
    <source>
        <dbReference type="Pfam" id="PF02463"/>
    </source>
</evidence>
<keyword evidence="9 10" id="KW-0234">DNA repair</keyword>
<evidence type="ECO:0000256" key="1">
    <source>
        <dbReference type="ARBA" id="ARBA00004496"/>
    </source>
</evidence>
<dbReference type="AlphaFoldDB" id="A0A7C9US20"/>
<dbReference type="GO" id="GO:0005524">
    <property type="term" value="F:ATP binding"/>
    <property type="evidence" value="ECO:0007669"/>
    <property type="project" value="UniProtKB-UniRule"/>
</dbReference>
<keyword evidence="4 9" id="KW-0963">Cytoplasm</keyword>
<comment type="similarity">
    <text evidence="2 9 10">Belongs to the RecF family.</text>
</comment>
<dbReference type="GO" id="GO:0009432">
    <property type="term" value="P:SOS response"/>
    <property type="evidence" value="ECO:0007669"/>
    <property type="project" value="UniProtKB-UniRule"/>
</dbReference>
<keyword evidence="9 10" id="KW-0227">DNA damage</keyword>
<dbReference type="GO" id="GO:0006302">
    <property type="term" value="P:double-strand break repair"/>
    <property type="evidence" value="ECO:0007669"/>
    <property type="project" value="TreeGrafter"/>
</dbReference>
<feature type="region of interest" description="Disordered" evidence="11">
    <location>
        <begin position="95"/>
        <end position="114"/>
    </location>
</feature>
<keyword evidence="8 9" id="KW-0238">DNA-binding</keyword>
<comment type="subcellular location">
    <subcellularLocation>
        <location evidence="1 9 10">Cytoplasm</location>
    </subcellularLocation>
</comment>
<evidence type="ECO:0000256" key="8">
    <source>
        <dbReference type="ARBA" id="ARBA00023125"/>
    </source>
</evidence>
<dbReference type="PROSITE" id="PS00617">
    <property type="entry name" value="RECF_1"/>
    <property type="match status" value="1"/>
</dbReference>
<dbReference type="Gene3D" id="1.20.1050.90">
    <property type="entry name" value="RecF/RecN/SMC, N-terminal domain"/>
    <property type="match status" value="1"/>
</dbReference>
<dbReference type="GO" id="GO:0006260">
    <property type="term" value="P:DNA replication"/>
    <property type="evidence" value="ECO:0007669"/>
    <property type="project" value="UniProtKB-UniRule"/>
</dbReference>
<evidence type="ECO:0000256" key="10">
    <source>
        <dbReference type="RuleBase" id="RU000578"/>
    </source>
</evidence>
<sequence>MSETGTTVCPPARLAVRRLTLTDFRCYSRLRLDTDSRPVVLTGANGAGKTNVLEALSFLTPGRGLRRATLGEIVRHGTEAGAPWGVAALLDGSQGPVEIGTGRESGSERRSVRIDGQPAKAQDLAALASALWLTPAMDRLFIEGAAGRRRFLDRLTFGQESGHAAQATAYEHAMRERSRLLKAAGQGDRRPDPAWLGALEDAMARHGAAMAAARVRAVARLDQACAEGLGPFPAARLALVGEVEDWAAAGAPEEVEDRLRAALRAARSRDEAAGATTFGPHRSDLSVRHAAKDLPAGQCSTGEQKAVLVSMVLAQARVRTALSGLAPLLLLDEVVAHLDATRRAALFDALAELSAQSWMTGTDEVLFDGFGDRAQFFRVAEARVVKNGEDTDEYR</sequence>
<keyword evidence="14" id="KW-1185">Reference proteome</keyword>
<keyword evidence="6 9" id="KW-0547">Nucleotide-binding</keyword>
<dbReference type="InterPro" id="IPR018078">
    <property type="entry name" value="DNA-binding_RecF_CS"/>
</dbReference>
<evidence type="ECO:0000256" key="4">
    <source>
        <dbReference type="ARBA" id="ARBA00022490"/>
    </source>
</evidence>